<dbReference type="EMBL" id="KB644408">
    <property type="protein sequence ID" value="EPS25585.1"/>
    <property type="molecule type" value="Genomic_DNA"/>
</dbReference>
<dbReference type="STRING" id="933388.S7Z4Y6"/>
<evidence type="ECO:0000313" key="2">
    <source>
        <dbReference type="EMBL" id="EPS25585.1"/>
    </source>
</evidence>
<dbReference type="Pfam" id="PF10336">
    <property type="entry name" value="DUF2420"/>
    <property type="match status" value="1"/>
</dbReference>
<dbReference type="PhylomeDB" id="S7Z4Y6"/>
<feature type="compositionally biased region" description="Polar residues" evidence="1">
    <location>
        <begin position="543"/>
        <end position="556"/>
    </location>
</feature>
<dbReference type="HOGENOM" id="CLU_344548_0_0_1"/>
<feature type="compositionally biased region" description="Basic and acidic residues" evidence="1">
    <location>
        <begin position="190"/>
        <end position="212"/>
    </location>
</feature>
<feature type="region of interest" description="Disordered" evidence="1">
    <location>
        <begin position="245"/>
        <end position="274"/>
    </location>
</feature>
<organism evidence="2 3">
    <name type="scientific">Penicillium oxalicum (strain 114-2 / CGMCC 5302)</name>
    <name type="common">Penicillium decumbens</name>
    <dbReference type="NCBI Taxonomy" id="933388"/>
    <lineage>
        <taxon>Eukaryota</taxon>
        <taxon>Fungi</taxon>
        <taxon>Dikarya</taxon>
        <taxon>Ascomycota</taxon>
        <taxon>Pezizomycotina</taxon>
        <taxon>Eurotiomycetes</taxon>
        <taxon>Eurotiomycetidae</taxon>
        <taxon>Eurotiales</taxon>
        <taxon>Aspergillaceae</taxon>
        <taxon>Penicillium</taxon>
    </lineage>
</organism>
<feature type="compositionally biased region" description="Basic and acidic residues" evidence="1">
    <location>
        <begin position="802"/>
        <end position="813"/>
    </location>
</feature>
<dbReference type="OrthoDB" id="5339076at2759"/>
<accession>S7Z4Y6</accession>
<feature type="compositionally biased region" description="Acidic residues" evidence="1">
    <location>
        <begin position="854"/>
        <end position="864"/>
    </location>
</feature>
<feature type="compositionally biased region" description="Basic and acidic residues" evidence="1">
    <location>
        <begin position="576"/>
        <end position="593"/>
    </location>
</feature>
<feature type="compositionally biased region" description="Basic and acidic residues" evidence="1">
    <location>
        <begin position="782"/>
        <end position="791"/>
    </location>
</feature>
<name>S7Z4Y6_PENO1</name>
<evidence type="ECO:0000313" key="3">
    <source>
        <dbReference type="Proteomes" id="UP000019376"/>
    </source>
</evidence>
<proteinExistence type="predicted"/>
<feature type="region of interest" description="Disordered" evidence="1">
    <location>
        <begin position="1"/>
        <end position="21"/>
    </location>
</feature>
<feature type="compositionally biased region" description="Acidic residues" evidence="1">
    <location>
        <begin position="315"/>
        <end position="325"/>
    </location>
</feature>
<dbReference type="InterPro" id="IPR018822">
    <property type="entry name" value="UPF0646"/>
</dbReference>
<feature type="compositionally biased region" description="Basic and acidic residues" evidence="1">
    <location>
        <begin position="557"/>
        <end position="566"/>
    </location>
</feature>
<reference evidence="2 3" key="1">
    <citation type="journal article" date="2013" name="PLoS ONE">
        <title>Genomic and secretomic analyses reveal unique features of the lignocellulolytic enzyme system of Penicillium decumbens.</title>
        <authorList>
            <person name="Liu G."/>
            <person name="Zhang L."/>
            <person name="Wei X."/>
            <person name="Zou G."/>
            <person name="Qin Y."/>
            <person name="Ma L."/>
            <person name="Li J."/>
            <person name="Zheng H."/>
            <person name="Wang S."/>
            <person name="Wang C."/>
            <person name="Xun L."/>
            <person name="Zhao G.-P."/>
            <person name="Zhou Z."/>
            <person name="Qu Y."/>
        </authorList>
    </citation>
    <scope>NUCLEOTIDE SEQUENCE [LARGE SCALE GENOMIC DNA]</scope>
    <source>
        <strain evidence="3">114-2 / CGMCC 5302</strain>
    </source>
</reference>
<feature type="region of interest" description="Disordered" evidence="1">
    <location>
        <begin position="538"/>
        <end position="680"/>
    </location>
</feature>
<dbReference type="eggNOG" id="ENOG502SG4F">
    <property type="taxonomic scope" value="Eukaryota"/>
</dbReference>
<feature type="region of interest" description="Disordered" evidence="1">
    <location>
        <begin position="695"/>
        <end position="874"/>
    </location>
</feature>
<feature type="compositionally biased region" description="Polar residues" evidence="1">
    <location>
        <begin position="725"/>
        <end position="742"/>
    </location>
</feature>
<gene>
    <name evidence="2" type="ORF">PDE_00519</name>
</gene>
<feature type="region of interest" description="Disordered" evidence="1">
    <location>
        <begin position="165"/>
        <end position="225"/>
    </location>
</feature>
<feature type="region of interest" description="Disordered" evidence="1">
    <location>
        <begin position="295"/>
        <end position="325"/>
    </location>
</feature>
<dbReference type="AlphaFoldDB" id="S7Z4Y6"/>
<feature type="compositionally biased region" description="Basic and acidic residues" evidence="1">
    <location>
        <begin position="629"/>
        <end position="644"/>
    </location>
</feature>
<dbReference type="Proteomes" id="UP000019376">
    <property type="component" value="Unassembled WGS sequence"/>
</dbReference>
<evidence type="ECO:0000256" key="1">
    <source>
        <dbReference type="SAM" id="MobiDB-lite"/>
    </source>
</evidence>
<feature type="compositionally biased region" description="Acidic residues" evidence="1">
    <location>
        <begin position="764"/>
        <end position="781"/>
    </location>
</feature>
<feature type="compositionally biased region" description="Polar residues" evidence="1">
    <location>
        <begin position="255"/>
        <end position="264"/>
    </location>
</feature>
<feature type="compositionally biased region" description="Basic and acidic residues" evidence="1">
    <location>
        <begin position="659"/>
        <end position="680"/>
    </location>
</feature>
<feature type="region of interest" description="Disordered" evidence="1">
    <location>
        <begin position="454"/>
        <end position="513"/>
    </location>
</feature>
<protein>
    <submittedName>
        <fullName evidence="2">Uncharacterized protein</fullName>
    </submittedName>
</protein>
<keyword evidence="3" id="KW-1185">Reference proteome</keyword>
<sequence length="874" mass="95279">MEVPTVEDSMEMASPYQGQADDFDIDIDLMEDHVSNMDSEMMGADDYPETSHASLFATEANGDADMADGLSEGSMVDADLVDQDQDVDIQFEETTYEADMLEDDHVEVISVPGPSIQVESHSDTIEEHHGPSDVPAHAVDVQAVPAQEGSDNVLSVSEPIENELAKVQPGPQSQEEAHAPEEGPLEPADDVERDKASEGSADYHKSESHVLEDDAQGDPSVANDDQQGANVLLEDTVQVDVAANEKEDQVEVGNTDANAPASQTEAERAAMTNDQVEVGDEVDLSVEAGITEEVEIADESGRSSTHETGTTTAQEPEDQNSLDEEESLHPVKVLYQDAEISLFPPLEGDSSETFFLHDEEIAYEHIGKLFKSLREVLLDNVAENEVLVIDIDSLGIQLTEDSSHMSSLTLHRILNVYLRLCHNDGNSEPEAFYLTLSTRLAVSSELAALEAAADEGKGLSQIHPWSEYEDGEDGEDGHAPEAMDGPVDQMPRDQDRHHSSSHVGETPSEPVAPATTAEQNLQDTVHVEEPRAVEDVLQHTSEDQSNGLGEPGTSTTAKREVDEAGLVRDLTATVADVEHSREEEYDSEARKTESTSTLMAAPDEIGETESTGDSPHEIEEQFPDEHEENFDHGDEHVDDVENLHDPQLSEQVNLSTFDEEGRQDAHGEDGDGDLDHNAEVDAKVHVVDFAAVDGDSVHAGEDDPALVDQNASADTLHDDIDDQSGDQSESTVQAPSNETLGSAASPEHKQPEVTADPLKAHAEEFEESPDEEFEESPDEENGDSKSEHEHYQFGTSTNDVDVGEHDDADRGDGDDNEDDHDILVFTEHIEVGEEDSASTDPQVPDKSTKRSREEEDEWDFEESSGLDTKRRRPS</sequence>